<gene>
    <name evidence="2" type="ORF">BC792_11325</name>
</gene>
<name>A0A5S5DDQ7_9SPHI</name>
<reference evidence="2 3" key="1">
    <citation type="submission" date="2019-07" db="EMBL/GenBank/DDBJ databases">
        <title>Genomic Encyclopedia of Archaeal and Bacterial Type Strains, Phase II (KMG-II): from individual species to whole genera.</title>
        <authorList>
            <person name="Goeker M."/>
        </authorList>
    </citation>
    <scope>NUCLEOTIDE SEQUENCE [LARGE SCALE GENOMIC DNA]</scope>
    <source>
        <strain evidence="2 3">DSM 18850</strain>
    </source>
</reference>
<accession>A0A5S5DDQ7</accession>
<feature type="transmembrane region" description="Helical" evidence="1">
    <location>
        <begin position="12"/>
        <end position="35"/>
    </location>
</feature>
<evidence type="ECO:0000256" key="1">
    <source>
        <dbReference type="SAM" id="Phobius"/>
    </source>
</evidence>
<sequence length="106" mass="12395">MDWQTKRKKKGKFAFVFFAVLAGIFLLVALVQYLWNWLVPDIFGFKAISYWQAFGLFVLSKILFGGFGKPKGGFRKGVPHDEGLSPEERERLKAELKRRFDEKCRF</sequence>
<dbReference type="OrthoDB" id="1099872at2"/>
<keyword evidence="1" id="KW-0472">Membrane</keyword>
<comment type="caution">
    <text evidence="2">The sequence shown here is derived from an EMBL/GenBank/DDBJ whole genome shotgun (WGS) entry which is preliminary data.</text>
</comment>
<keyword evidence="1" id="KW-0812">Transmembrane</keyword>
<evidence type="ECO:0000313" key="2">
    <source>
        <dbReference type="EMBL" id="TYP94157.1"/>
    </source>
</evidence>
<keyword evidence="3" id="KW-1185">Reference proteome</keyword>
<dbReference type="AlphaFoldDB" id="A0A5S5DDQ7"/>
<dbReference type="EMBL" id="VNHX01000013">
    <property type="protein sequence ID" value="TYP94157.1"/>
    <property type="molecule type" value="Genomic_DNA"/>
</dbReference>
<dbReference type="RefSeq" id="WP_148908978.1">
    <property type="nucleotide sequence ID" value="NZ_VNHX01000013.1"/>
</dbReference>
<protein>
    <submittedName>
        <fullName evidence="2">Uncharacterized protein</fullName>
    </submittedName>
</protein>
<keyword evidence="1" id="KW-1133">Transmembrane helix</keyword>
<proteinExistence type="predicted"/>
<feature type="transmembrane region" description="Helical" evidence="1">
    <location>
        <begin position="47"/>
        <end position="67"/>
    </location>
</feature>
<evidence type="ECO:0000313" key="3">
    <source>
        <dbReference type="Proteomes" id="UP000325105"/>
    </source>
</evidence>
<dbReference type="Proteomes" id="UP000325105">
    <property type="component" value="Unassembled WGS sequence"/>
</dbReference>
<organism evidence="2 3">
    <name type="scientific">Sphingobacterium allocomposti</name>
    <dbReference type="NCBI Taxonomy" id="415956"/>
    <lineage>
        <taxon>Bacteria</taxon>
        <taxon>Pseudomonadati</taxon>
        <taxon>Bacteroidota</taxon>
        <taxon>Sphingobacteriia</taxon>
        <taxon>Sphingobacteriales</taxon>
        <taxon>Sphingobacteriaceae</taxon>
        <taxon>Sphingobacterium</taxon>
    </lineage>
</organism>